<evidence type="ECO:0000313" key="5">
    <source>
        <dbReference type="Proteomes" id="UP001177023"/>
    </source>
</evidence>
<name>A0AA36FNA4_9BILA</name>
<proteinExistence type="predicted"/>
<comment type="caution">
    <text evidence="4">The sequence shown here is derived from an EMBL/GenBank/DDBJ whole genome shotgun (WGS) entry which is preliminary data.</text>
</comment>
<feature type="non-terminal residue" evidence="4">
    <location>
        <position position="291"/>
    </location>
</feature>
<dbReference type="InterPro" id="IPR059020">
    <property type="entry name" value="CapW_CTD"/>
</dbReference>
<evidence type="ECO:0000259" key="3">
    <source>
        <dbReference type="Pfam" id="PF26109"/>
    </source>
</evidence>
<dbReference type="InterPro" id="IPR016634">
    <property type="entry name" value="CapW-like"/>
</dbReference>
<sequence>MTATATRTGRWGQERRLEFIDFRLLWERKLNRSDLTIFFGISVPQASLDFATYQELAPDNMAYDRTLKAYVAGPDFKPVLTNPDPAHYLNELLQRGIGNIAPTDSFIGWAPPVASLPSPMRQVDQQILIKLIRALQAGEAVDVDYRSMTNFDEPAVRTIFPTSFAHDGFRWHTRAFCFKSGIFKDFVLGRINALKASFAPPSEVPEDVEWETFIDVVIGPNPSYPPQKQTAIEHDYQMVNGEARLRARKPQLYYLNRRLNLNVKPGDPVSEHQQIVMLRIENAHKESAADE</sequence>
<protein>
    <recommendedName>
        <fullName evidence="6">WYL domain-containing protein</fullName>
    </recommendedName>
</protein>
<dbReference type="Pfam" id="PF26107">
    <property type="entry name" value="BrxR_CTD"/>
    <property type="match status" value="1"/>
</dbReference>
<evidence type="ECO:0000259" key="1">
    <source>
        <dbReference type="Pfam" id="PF13280"/>
    </source>
</evidence>
<evidence type="ECO:0000259" key="2">
    <source>
        <dbReference type="Pfam" id="PF26107"/>
    </source>
</evidence>
<dbReference type="PIRSF" id="PIRSF015558">
    <property type="entry name" value="Txn_reg_DeoR_prd"/>
    <property type="match status" value="1"/>
</dbReference>
<feature type="domain" description="DNA-binding transcriptional repressor CapW winged helix-turn-helix" evidence="3">
    <location>
        <begin position="13"/>
        <end position="92"/>
    </location>
</feature>
<dbReference type="EMBL" id="CATQJA010000073">
    <property type="protein sequence ID" value="CAJ0557678.1"/>
    <property type="molecule type" value="Genomic_DNA"/>
</dbReference>
<feature type="domain" description="WYL" evidence="1">
    <location>
        <begin position="127"/>
        <end position="195"/>
    </location>
</feature>
<dbReference type="Pfam" id="PF13280">
    <property type="entry name" value="WYL"/>
    <property type="match status" value="1"/>
</dbReference>
<dbReference type="AlphaFoldDB" id="A0AA36FNA4"/>
<keyword evidence="5" id="KW-1185">Reference proteome</keyword>
<dbReference type="InterPro" id="IPR026881">
    <property type="entry name" value="WYL_dom"/>
</dbReference>
<accession>A0AA36FNA4</accession>
<evidence type="ECO:0000313" key="4">
    <source>
        <dbReference type="EMBL" id="CAJ0557678.1"/>
    </source>
</evidence>
<feature type="domain" description="DNA-binding transcriptional repressor CapW C-terminal dimerisation" evidence="2">
    <location>
        <begin position="214"/>
        <end position="279"/>
    </location>
</feature>
<dbReference type="InterPro" id="IPR059019">
    <property type="entry name" value="WHD_CapW"/>
</dbReference>
<gene>
    <name evidence="4" type="ORF">MSPICULIGERA_LOCUS436</name>
</gene>
<evidence type="ECO:0008006" key="6">
    <source>
        <dbReference type="Google" id="ProtNLM"/>
    </source>
</evidence>
<dbReference type="Pfam" id="PF26109">
    <property type="entry name" value="WHD_BrxR"/>
    <property type="match status" value="1"/>
</dbReference>
<reference evidence="4" key="1">
    <citation type="submission" date="2023-06" db="EMBL/GenBank/DDBJ databases">
        <authorList>
            <person name="Delattre M."/>
        </authorList>
    </citation>
    <scope>NUCLEOTIDE SEQUENCE</scope>
    <source>
        <strain evidence="4">AF72</strain>
    </source>
</reference>
<dbReference type="PROSITE" id="PS52050">
    <property type="entry name" value="WYL"/>
    <property type="match status" value="1"/>
</dbReference>
<organism evidence="4 5">
    <name type="scientific">Mesorhabditis spiculigera</name>
    <dbReference type="NCBI Taxonomy" id="96644"/>
    <lineage>
        <taxon>Eukaryota</taxon>
        <taxon>Metazoa</taxon>
        <taxon>Ecdysozoa</taxon>
        <taxon>Nematoda</taxon>
        <taxon>Chromadorea</taxon>
        <taxon>Rhabditida</taxon>
        <taxon>Rhabditina</taxon>
        <taxon>Rhabditomorpha</taxon>
        <taxon>Rhabditoidea</taxon>
        <taxon>Rhabditidae</taxon>
        <taxon>Mesorhabditinae</taxon>
        <taxon>Mesorhabditis</taxon>
    </lineage>
</organism>
<dbReference type="Proteomes" id="UP001177023">
    <property type="component" value="Unassembled WGS sequence"/>
</dbReference>